<dbReference type="InterPro" id="IPR036156">
    <property type="entry name" value="Beta-gal/glucu_dom_sf"/>
</dbReference>
<dbReference type="PANTHER" id="PTHR42732:SF1">
    <property type="entry name" value="BETA-MANNOSIDASE"/>
    <property type="match status" value="1"/>
</dbReference>
<evidence type="ECO:0000256" key="2">
    <source>
        <dbReference type="ARBA" id="ARBA00022801"/>
    </source>
</evidence>
<dbReference type="STRING" id="1297750.SAMN05444405_107123"/>
<proteinExistence type="inferred from homology"/>
<feature type="domain" description="Glycosyl hydrolases family 2 sugar binding" evidence="7">
    <location>
        <begin position="95"/>
        <end position="202"/>
    </location>
</feature>
<feature type="domain" description="Glycoside hydrolase family 2 catalytic" evidence="6">
    <location>
        <begin position="297"/>
        <end position="588"/>
    </location>
</feature>
<keyword evidence="2" id="KW-0378">Hydrolase</keyword>
<feature type="domain" description="Glycoside hydrolase family 2 immunoglobulin-like beta-sandwich" evidence="5">
    <location>
        <begin position="224"/>
        <end position="294"/>
    </location>
</feature>
<dbReference type="PRINTS" id="PR00132">
    <property type="entry name" value="GLHYDRLASE2"/>
</dbReference>
<keyword evidence="3" id="KW-0326">Glycosidase</keyword>
<dbReference type="Gene3D" id="3.20.20.80">
    <property type="entry name" value="Glycosidases"/>
    <property type="match status" value="1"/>
</dbReference>
<evidence type="ECO:0000259" key="7">
    <source>
        <dbReference type="Pfam" id="PF02837"/>
    </source>
</evidence>
<dbReference type="InterPro" id="IPR017853">
    <property type="entry name" value="GH"/>
</dbReference>
<feature type="chain" id="PRO_5012747880" evidence="4">
    <location>
        <begin position="21"/>
        <end position="601"/>
    </location>
</feature>
<keyword evidence="9" id="KW-1185">Reference proteome</keyword>
<dbReference type="Gene3D" id="2.60.40.10">
    <property type="entry name" value="Immunoglobulins"/>
    <property type="match status" value="1"/>
</dbReference>
<organism evidence="8 9">
    <name type="scientific">Bacteroides luti</name>
    <dbReference type="NCBI Taxonomy" id="1297750"/>
    <lineage>
        <taxon>Bacteria</taxon>
        <taxon>Pseudomonadati</taxon>
        <taxon>Bacteroidota</taxon>
        <taxon>Bacteroidia</taxon>
        <taxon>Bacteroidales</taxon>
        <taxon>Bacteroidaceae</taxon>
        <taxon>Bacteroides</taxon>
    </lineage>
</organism>
<dbReference type="Pfam" id="PF02837">
    <property type="entry name" value="Glyco_hydro_2_N"/>
    <property type="match status" value="1"/>
</dbReference>
<reference evidence="8 9" key="1">
    <citation type="submission" date="2016-11" db="EMBL/GenBank/DDBJ databases">
        <authorList>
            <person name="Jaros S."/>
            <person name="Januszkiewicz K."/>
            <person name="Wedrychowicz H."/>
        </authorList>
    </citation>
    <scope>NUCLEOTIDE SEQUENCE [LARGE SCALE GENOMIC DNA]</scope>
    <source>
        <strain evidence="8 9">DSM 26991</strain>
    </source>
</reference>
<dbReference type="RefSeq" id="WP_175550503.1">
    <property type="nucleotide sequence ID" value="NZ_FQTV01000007.1"/>
</dbReference>
<dbReference type="PANTHER" id="PTHR42732">
    <property type="entry name" value="BETA-GALACTOSIDASE"/>
    <property type="match status" value="1"/>
</dbReference>
<dbReference type="Proteomes" id="UP000184509">
    <property type="component" value="Unassembled WGS sequence"/>
</dbReference>
<dbReference type="SUPFAM" id="SSF49785">
    <property type="entry name" value="Galactose-binding domain-like"/>
    <property type="match status" value="1"/>
</dbReference>
<feature type="signal peptide" evidence="4">
    <location>
        <begin position="1"/>
        <end position="20"/>
    </location>
</feature>
<evidence type="ECO:0000256" key="3">
    <source>
        <dbReference type="ARBA" id="ARBA00023295"/>
    </source>
</evidence>
<dbReference type="GO" id="GO:0004553">
    <property type="term" value="F:hydrolase activity, hydrolyzing O-glycosyl compounds"/>
    <property type="evidence" value="ECO:0007669"/>
    <property type="project" value="InterPro"/>
</dbReference>
<dbReference type="InterPro" id="IPR051913">
    <property type="entry name" value="GH2_Domain-Containing"/>
</dbReference>
<dbReference type="InterPro" id="IPR006103">
    <property type="entry name" value="Glyco_hydro_2_cat"/>
</dbReference>
<name>A0A1M5AWZ5_9BACE</name>
<dbReference type="Pfam" id="PF00703">
    <property type="entry name" value="Glyco_hydro_2"/>
    <property type="match status" value="1"/>
</dbReference>
<evidence type="ECO:0000259" key="5">
    <source>
        <dbReference type="Pfam" id="PF00703"/>
    </source>
</evidence>
<dbReference type="EMBL" id="FQTV01000007">
    <property type="protein sequence ID" value="SHF34794.1"/>
    <property type="molecule type" value="Genomic_DNA"/>
</dbReference>
<protein>
    <submittedName>
        <fullName evidence="8">Beta-glucuronidase</fullName>
    </submittedName>
</protein>
<gene>
    <name evidence="8" type="ORF">SAMN05444405_107123</name>
</gene>
<keyword evidence="4" id="KW-0732">Signal</keyword>
<dbReference type="GO" id="GO:0005975">
    <property type="term" value="P:carbohydrate metabolic process"/>
    <property type="evidence" value="ECO:0007669"/>
    <property type="project" value="InterPro"/>
</dbReference>
<dbReference type="Pfam" id="PF02836">
    <property type="entry name" value="Glyco_hydro_2_C"/>
    <property type="match status" value="1"/>
</dbReference>
<evidence type="ECO:0000313" key="9">
    <source>
        <dbReference type="Proteomes" id="UP000184509"/>
    </source>
</evidence>
<accession>A0A1M5AWZ5</accession>
<dbReference type="InterPro" id="IPR008979">
    <property type="entry name" value="Galactose-bd-like_sf"/>
</dbReference>
<dbReference type="SUPFAM" id="SSF51445">
    <property type="entry name" value="(Trans)glycosidases"/>
    <property type="match status" value="1"/>
</dbReference>
<dbReference type="SUPFAM" id="SSF49303">
    <property type="entry name" value="beta-Galactosidase/glucuronidase domain"/>
    <property type="match status" value="1"/>
</dbReference>
<dbReference type="InterPro" id="IPR006102">
    <property type="entry name" value="Ig-like_GH2"/>
</dbReference>
<comment type="similarity">
    <text evidence="1">Belongs to the glycosyl hydrolase 2 family.</text>
</comment>
<sequence>MRKLMLVLLACISALSLVKADTILNNVYARHTQSLNGSWNSIVDPFDNGYYDYRLNVSNNGFFKNQKAKSKSDLVEYNFDTAPLIKVPGDWNTQDDKLFFYEGSVWYKKDFNYTPKPGTKAFLYFGAVNYFCNVYLNGEQIGTHEGGFTPFNFDVTNKLKEGSNFVILRVNNERKPEGVPTVNSDWWNYGGITRDVLLVETPDVFVDDYLVQLPKGSYDKVEGYVQLNEKKAGVEVSVEIPELKIQKKLLTDAEGKAVFALKAKPKLWSPESPKLYDVIIRNGEDVLNDKIGFRQIETQGKNILLNGKKTFLRGISIHEEAPYRQGRVFSKEESMLLLSWAKELGCNFVRLAHYPHNEFMVRAAEEMGLMVWSEIPVYWTIHWSNPDTYKNASTQLNDMMERDKNRCGIIIWSVANETPHSDARDKFLADLAAQVRAKDNTRLLSMAMEVTGTKGNVSQVKDYMSKYVDIISFNNYLGWYGGTPEDCKTRQWDIPYDKPFFISEFGGGALQGKHGDKTERWTEEYQEELYKNTLDMYNRVDGFAGTSPWILMDFRSSRRQLNGIQDFFNRKGVISERGLKKKAFYVLQNFYKMKKEQELKH</sequence>
<evidence type="ECO:0000259" key="6">
    <source>
        <dbReference type="Pfam" id="PF02836"/>
    </source>
</evidence>
<dbReference type="InterPro" id="IPR006104">
    <property type="entry name" value="Glyco_hydro_2_N"/>
</dbReference>
<dbReference type="InterPro" id="IPR006101">
    <property type="entry name" value="Glyco_hydro_2"/>
</dbReference>
<evidence type="ECO:0000313" key="8">
    <source>
        <dbReference type="EMBL" id="SHF34794.1"/>
    </source>
</evidence>
<dbReference type="AlphaFoldDB" id="A0A1M5AWZ5"/>
<dbReference type="Gene3D" id="2.60.120.260">
    <property type="entry name" value="Galactose-binding domain-like"/>
    <property type="match status" value="1"/>
</dbReference>
<evidence type="ECO:0000256" key="1">
    <source>
        <dbReference type="ARBA" id="ARBA00007401"/>
    </source>
</evidence>
<evidence type="ECO:0000256" key="4">
    <source>
        <dbReference type="SAM" id="SignalP"/>
    </source>
</evidence>
<dbReference type="InterPro" id="IPR013783">
    <property type="entry name" value="Ig-like_fold"/>
</dbReference>